<proteinExistence type="predicted"/>
<dbReference type="Proteomes" id="UP000799777">
    <property type="component" value="Unassembled WGS sequence"/>
</dbReference>
<dbReference type="EMBL" id="ML978177">
    <property type="protein sequence ID" value="KAF2031847.1"/>
    <property type="molecule type" value="Genomic_DNA"/>
</dbReference>
<keyword evidence="2" id="KW-1185">Reference proteome</keyword>
<evidence type="ECO:0000313" key="1">
    <source>
        <dbReference type="EMBL" id="KAF2031847.1"/>
    </source>
</evidence>
<comment type="caution">
    <text evidence="1">The sequence shown here is derived from an EMBL/GenBank/DDBJ whole genome shotgun (WGS) entry which is preliminary data.</text>
</comment>
<dbReference type="AlphaFoldDB" id="A0A9P4LPL2"/>
<organism evidence="1 2">
    <name type="scientific">Setomelanomma holmii</name>
    <dbReference type="NCBI Taxonomy" id="210430"/>
    <lineage>
        <taxon>Eukaryota</taxon>
        <taxon>Fungi</taxon>
        <taxon>Dikarya</taxon>
        <taxon>Ascomycota</taxon>
        <taxon>Pezizomycotina</taxon>
        <taxon>Dothideomycetes</taxon>
        <taxon>Pleosporomycetidae</taxon>
        <taxon>Pleosporales</taxon>
        <taxon>Pleosporineae</taxon>
        <taxon>Phaeosphaeriaceae</taxon>
        <taxon>Setomelanomma</taxon>
    </lineage>
</organism>
<evidence type="ECO:0000313" key="2">
    <source>
        <dbReference type="Proteomes" id="UP000799777"/>
    </source>
</evidence>
<gene>
    <name evidence="1" type="ORF">EK21DRAFT_87673</name>
</gene>
<reference evidence="1" key="1">
    <citation type="journal article" date="2020" name="Stud. Mycol.">
        <title>101 Dothideomycetes genomes: a test case for predicting lifestyles and emergence of pathogens.</title>
        <authorList>
            <person name="Haridas S."/>
            <person name="Albert R."/>
            <person name="Binder M."/>
            <person name="Bloem J."/>
            <person name="Labutti K."/>
            <person name="Salamov A."/>
            <person name="Andreopoulos B."/>
            <person name="Baker S."/>
            <person name="Barry K."/>
            <person name="Bills G."/>
            <person name="Bluhm B."/>
            <person name="Cannon C."/>
            <person name="Castanera R."/>
            <person name="Culley D."/>
            <person name="Daum C."/>
            <person name="Ezra D."/>
            <person name="Gonzalez J."/>
            <person name="Henrissat B."/>
            <person name="Kuo A."/>
            <person name="Liang C."/>
            <person name="Lipzen A."/>
            <person name="Lutzoni F."/>
            <person name="Magnuson J."/>
            <person name="Mondo S."/>
            <person name="Nolan M."/>
            <person name="Ohm R."/>
            <person name="Pangilinan J."/>
            <person name="Park H.-J."/>
            <person name="Ramirez L."/>
            <person name="Alfaro M."/>
            <person name="Sun H."/>
            <person name="Tritt A."/>
            <person name="Yoshinaga Y."/>
            <person name="Zwiers L.-H."/>
            <person name="Turgeon B."/>
            <person name="Goodwin S."/>
            <person name="Spatafora J."/>
            <person name="Crous P."/>
            <person name="Grigoriev I."/>
        </authorList>
    </citation>
    <scope>NUCLEOTIDE SEQUENCE</scope>
    <source>
        <strain evidence="1">CBS 110217</strain>
    </source>
</reference>
<accession>A0A9P4LPL2</accession>
<protein>
    <submittedName>
        <fullName evidence="1">Uncharacterized protein</fullName>
    </submittedName>
</protein>
<name>A0A9P4LPL2_9PLEO</name>
<sequence length="164" mass="18705">MEKDNAPAQWPTDWLFATLPDRNFLLVCDWDEPFQDLQEREEYETCIQRNDYGSEQPELERRGPFARATRNWDVARILGDMCALSYRHKGTSVSFKHVSSNMEARGQKATKDFDVPAVERGYEAVVRLLHDTGKVDVDIRNDKRMYATATGGRARARSCSAAAA</sequence>